<accession>A0A395W7U5</accession>
<dbReference type="EMBL" id="QRYQ01000016">
    <property type="protein sequence ID" value="RGU90603.1"/>
    <property type="molecule type" value="Genomic_DNA"/>
</dbReference>
<dbReference type="RefSeq" id="WP_118325489.1">
    <property type="nucleotide sequence ID" value="NZ_QRYH01000016.1"/>
</dbReference>
<sequence length="187" mass="22093">MGHPYYWCVEACEFATDITFKERSDLETFYKKLVETSYFTFSCNDIYSFFGRNIKYIHQFKGEISADLRNRYLGYRIKFKLGKNQVKMYDKSNSLRIEVTINDPKDFKIYKEVESKDGTTTKKWVPMGKSIANLYRYAEISKNIINRYIEALPEINLENIRLTELENISKPITVEGRIYSGFNLLNS</sequence>
<comment type="caution">
    <text evidence="1">The sequence shown here is derived from an EMBL/GenBank/DDBJ whole genome shotgun (WGS) entry which is preliminary data.</text>
</comment>
<dbReference type="GeneID" id="66579958"/>
<dbReference type="Proteomes" id="UP000265489">
    <property type="component" value="Unassembled WGS sequence"/>
</dbReference>
<evidence type="ECO:0000313" key="2">
    <source>
        <dbReference type="Proteomes" id="UP000265489"/>
    </source>
</evidence>
<evidence type="ECO:0000313" key="1">
    <source>
        <dbReference type="EMBL" id="RGU90603.1"/>
    </source>
</evidence>
<protein>
    <submittedName>
        <fullName evidence="1">Uncharacterized protein</fullName>
    </submittedName>
</protein>
<dbReference type="AlphaFoldDB" id="A0A395W7U5"/>
<reference evidence="1 2" key="1">
    <citation type="submission" date="2018-08" db="EMBL/GenBank/DDBJ databases">
        <title>A genome reference for cultivated species of the human gut microbiota.</title>
        <authorList>
            <person name="Zou Y."/>
            <person name="Xue W."/>
            <person name="Luo G."/>
        </authorList>
    </citation>
    <scope>NUCLEOTIDE SEQUENCE [LARGE SCALE GENOMIC DNA]</scope>
    <source>
        <strain evidence="1 2">AF15-20</strain>
    </source>
</reference>
<name>A0A395W7U5_9FIRM</name>
<proteinExistence type="predicted"/>
<organism evidence="1 2">
    <name type="scientific">Holdemanella biformis</name>
    <dbReference type="NCBI Taxonomy" id="1735"/>
    <lineage>
        <taxon>Bacteria</taxon>
        <taxon>Bacillati</taxon>
        <taxon>Bacillota</taxon>
        <taxon>Erysipelotrichia</taxon>
        <taxon>Erysipelotrichales</taxon>
        <taxon>Erysipelotrichaceae</taxon>
        <taxon>Holdemanella</taxon>
    </lineage>
</organism>
<gene>
    <name evidence="1" type="ORF">DWW32_08585</name>
</gene>